<keyword evidence="4" id="KW-0804">Transcription</keyword>
<gene>
    <name evidence="6" type="ORF">DFQ59_102545</name>
</gene>
<dbReference type="PANTHER" id="PTHR30126:SF81">
    <property type="entry name" value="HTH-TYPE TRANSCRIPTIONAL REGULATOR ILVY"/>
    <property type="match status" value="1"/>
</dbReference>
<keyword evidence="3" id="KW-0238">DNA-binding</keyword>
<dbReference type="InterPro" id="IPR000847">
    <property type="entry name" value="LysR_HTH_N"/>
</dbReference>
<keyword evidence="2" id="KW-0805">Transcription regulation</keyword>
<proteinExistence type="inferred from homology"/>
<dbReference type="PRINTS" id="PR00039">
    <property type="entry name" value="HTHLYSR"/>
</dbReference>
<organism evidence="6 7">
    <name type="scientific">Thioalbus denitrificans</name>
    <dbReference type="NCBI Taxonomy" id="547122"/>
    <lineage>
        <taxon>Bacteria</taxon>
        <taxon>Pseudomonadati</taxon>
        <taxon>Pseudomonadota</taxon>
        <taxon>Gammaproteobacteria</taxon>
        <taxon>Chromatiales</taxon>
        <taxon>Ectothiorhodospiraceae</taxon>
        <taxon>Thioalbus</taxon>
    </lineage>
</organism>
<comment type="similarity">
    <text evidence="1">Belongs to the LysR transcriptional regulatory family.</text>
</comment>
<dbReference type="EMBL" id="QPJY01000002">
    <property type="protein sequence ID" value="RCX32185.1"/>
    <property type="molecule type" value="Genomic_DNA"/>
</dbReference>
<dbReference type="Gene3D" id="3.40.190.290">
    <property type="match status" value="1"/>
</dbReference>
<sequence>MDTAALEAFLAVARAESFSRAAEALHLTQPAVSKRIAGLESALEVRLFDRVGRVVSLTEAGRALLPRARRVLDELTDCTRELHNLSGRVEGTLALATSHHIGLHRLPPALRSYTARYPGVHLDLRFMASESAFAAVAEGEVELAIVTLPEDPKEMSPLESFPLWDDPLTLVIAADHPLARLSSPDPGELSAYPAILPDPGTWTRRLIDAGLAGVGVTARTSFTTNYLETIKMMVSVGLGWSVLPESMLGHGLAPLGLPGLRLLRHLGAVRHPGRTPSNAAESFVRLLAMESAGTAPGVNRS</sequence>
<accession>A0A369CGI1</accession>
<dbReference type="SUPFAM" id="SSF46785">
    <property type="entry name" value="Winged helix' DNA-binding domain"/>
    <property type="match status" value="1"/>
</dbReference>
<evidence type="ECO:0000256" key="3">
    <source>
        <dbReference type="ARBA" id="ARBA00023125"/>
    </source>
</evidence>
<dbReference type="Pfam" id="PF00126">
    <property type="entry name" value="HTH_1"/>
    <property type="match status" value="1"/>
</dbReference>
<keyword evidence="7" id="KW-1185">Reference proteome</keyword>
<reference evidence="6 7" key="1">
    <citation type="submission" date="2018-07" db="EMBL/GenBank/DDBJ databases">
        <title>Genomic Encyclopedia of Type Strains, Phase IV (KMG-IV): sequencing the most valuable type-strain genomes for metagenomic binning, comparative biology and taxonomic classification.</title>
        <authorList>
            <person name="Goeker M."/>
        </authorList>
    </citation>
    <scope>NUCLEOTIDE SEQUENCE [LARGE SCALE GENOMIC DNA]</scope>
    <source>
        <strain evidence="6 7">DSM 26407</strain>
    </source>
</reference>
<evidence type="ECO:0000256" key="2">
    <source>
        <dbReference type="ARBA" id="ARBA00023015"/>
    </source>
</evidence>
<dbReference type="RefSeq" id="WP_114278998.1">
    <property type="nucleotide sequence ID" value="NZ_QPJY01000002.1"/>
</dbReference>
<dbReference type="InterPro" id="IPR005119">
    <property type="entry name" value="LysR_subst-bd"/>
</dbReference>
<dbReference type="Gene3D" id="1.10.10.10">
    <property type="entry name" value="Winged helix-like DNA-binding domain superfamily/Winged helix DNA-binding domain"/>
    <property type="match status" value="1"/>
</dbReference>
<comment type="caution">
    <text evidence="6">The sequence shown here is derived from an EMBL/GenBank/DDBJ whole genome shotgun (WGS) entry which is preliminary data.</text>
</comment>
<dbReference type="Proteomes" id="UP000252707">
    <property type="component" value="Unassembled WGS sequence"/>
</dbReference>
<dbReference type="InterPro" id="IPR036388">
    <property type="entry name" value="WH-like_DNA-bd_sf"/>
</dbReference>
<dbReference type="CDD" id="cd05466">
    <property type="entry name" value="PBP2_LTTR_substrate"/>
    <property type="match status" value="1"/>
</dbReference>
<name>A0A369CGI1_9GAMM</name>
<evidence type="ECO:0000256" key="4">
    <source>
        <dbReference type="ARBA" id="ARBA00023163"/>
    </source>
</evidence>
<evidence type="ECO:0000313" key="7">
    <source>
        <dbReference type="Proteomes" id="UP000252707"/>
    </source>
</evidence>
<dbReference type="SUPFAM" id="SSF53850">
    <property type="entry name" value="Periplasmic binding protein-like II"/>
    <property type="match status" value="1"/>
</dbReference>
<dbReference type="Pfam" id="PF03466">
    <property type="entry name" value="LysR_substrate"/>
    <property type="match status" value="1"/>
</dbReference>
<dbReference type="FunFam" id="1.10.10.10:FF:000001">
    <property type="entry name" value="LysR family transcriptional regulator"/>
    <property type="match status" value="1"/>
</dbReference>
<protein>
    <submittedName>
        <fullName evidence="6">LysR family transcriptional regulator</fullName>
    </submittedName>
</protein>
<evidence type="ECO:0000313" key="6">
    <source>
        <dbReference type="EMBL" id="RCX32185.1"/>
    </source>
</evidence>
<evidence type="ECO:0000256" key="1">
    <source>
        <dbReference type="ARBA" id="ARBA00009437"/>
    </source>
</evidence>
<dbReference type="PROSITE" id="PS50931">
    <property type="entry name" value="HTH_LYSR"/>
    <property type="match status" value="1"/>
</dbReference>
<evidence type="ECO:0000259" key="5">
    <source>
        <dbReference type="PROSITE" id="PS50931"/>
    </source>
</evidence>
<dbReference type="PANTHER" id="PTHR30126">
    <property type="entry name" value="HTH-TYPE TRANSCRIPTIONAL REGULATOR"/>
    <property type="match status" value="1"/>
</dbReference>
<dbReference type="InterPro" id="IPR036390">
    <property type="entry name" value="WH_DNA-bd_sf"/>
</dbReference>
<feature type="domain" description="HTH lysR-type" evidence="5">
    <location>
        <begin position="1"/>
        <end position="58"/>
    </location>
</feature>
<dbReference type="AlphaFoldDB" id="A0A369CGI1"/>
<dbReference type="GO" id="GO:0000976">
    <property type="term" value="F:transcription cis-regulatory region binding"/>
    <property type="evidence" value="ECO:0007669"/>
    <property type="project" value="TreeGrafter"/>
</dbReference>
<dbReference type="GO" id="GO:0003700">
    <property type="term" value="F:DNA-binding transcription factor activity"/>
    <property type="evidence" value="ECO:0007669"/>
    <property type="project" value="InterPro"/>
</dbReference>
<dbReference type="OrthoDB" id="9803735at2"/>